<sequence length="249" mass="27950">MRHQNTIYPATLPVALYIAAILPDRKSDTVGTYTLEQRHRPEPQRLPLRAALLDWLHLLALDANDECTEITRRHGFEDPHMERVRSMRPMLFHAVAAFLRDEDPDVRHAALAAAVPLTEDPALESVRAELAPLAHELLVMSTDHRHRMCVIDGLRTWGHDVQDLEPPAAVRAQPNPCSTAGRIEAPPAQMYDCRMEVGRVPELLERVKDGDNTEAWDELEDRAMLGTCGSVPGGTRRAYLPDDPLKVSE</sequence>
<dbReference type="Proteomes" id="UP000259636">
    <property type="component" value="Chromosome"/>
</dbReference>
<accession>A0A385DBC2</accession>
<name>A0A385DBC2_9ACTN</name>
<proteinExistence type="predicted"/>
<organism evidence="1 2">
    <name type="scientific">Streptomyces koyangensis</name>
    <dbReference type="NCBI Taxonomy" id="188770"/>
    <lineage>
        <taxon>Bacteria</taxon>
        <taxon>Bacillati</taxon>
        <taxon>Actinomycetota</taxon>
        <taxon>Actinomycetes</taxon>
        <taxon>Kitasatosporales</taxon>
        <taxon>Streptomycetaceae</taxon>
        <taxon>Streptomyces</taxon>
        <taxon>Streptomyces aurantiacus group</taxon>
    </lineage>
</organism>
<dbReference type="KEGG" id="sky:D0C37_14475"/>
<evidence type="ECO:0000313" key="1">
    <source>
        <dbReference type="EMBL" id="AXQ55695.1"/>
    </source>
</evidence>
<evidence type="ECO:0000313" key="2">
    <source>
        <dbReference type="Proteomes" id="UP000259636"/>
    </source>
</evidence>
<evidence type="ECO:0008006" key="3">
    <source>
        <dbReference type="Google" id="ProtNLM"/>
    </source>
</evidence>
<protein>
    <recommendedName>
        <fullName evidence="3">HEAT repeat domain-containing protein</fullName>
    </recommendedName>
</protein>
<dbReference type="EMBL" id="CP031742">
    <property type="protein sequence ID" value="AXQ55695.1"/>
    <property type="molecule type" value="Genomic_DNA"/>
</dbReference>
<dbReference type="AlphaFoldDB" id="A0A385DBC2"/>
<gene>
    <name evidence="1" type="ORF">D0C37_14475</name>
</gene>
<reference evidence="1 2" key="1">
    <citation type="submission" date="2018-08" db="EMBL/GenBank/DDBJ databases">
        <authorList>
            <person name="Ferrada E.E."/>
            <person name="Latorre B.A."/>
        </authorList>
    </citation>
    <scope>NUCLEOTIDE SEQUENCE [LARGE SCALE GENOMIC DNA]</scope>
    <source>
        <strain evidence="1 2">VK-A60T</strain>
    </source>
</reference>